<organism evidence="2 3">
    <name type="scientific">Novosphingobium anseongense</name>
    <dbReference type="NCBI Taxonomy" id="3133436"/>
    <lineage>
        <taxon>Bacteria</taxon>
        <taxon>Pseudomonadati</taxon>
        <taxon>Pseudomonadota</taxon>
        <taxon>Alphaproteobacteria</taxon>
        <taxon>Sphingomonadales</taxon>
        <taxon>Sphingomonadaceae</taxon>
        <taxon>Novosphingobium</taxon>
    </lineage>
</organism>
<dbReference type="RefSeq" id="WP_339586861.1">
    <property type="nucleotide sequence ID" value="NZ_JBBHJZ010000002.1"/>
</dbReference>
<sequence length="299" mass="32984">MARKIIRWVLWALLALLVLFAIQIARNWDTIQRTMLGGLHVYETTPPPLPAEIKRPAILIFSKTNGFRHEEAIPAANALFAKMAADRGWGHFQTENGATFDPAILSRFDAVVFNNVSGDVFTPKQREALKGFIENGGGFVGVHGAGGDFSYDWKWYVDHLIGAQFTGHPLNPQFQRATVNVADPTHPATQGLPKAWQRTDEWYSFDKAVGAPGYHVLLTLDERTYPNKKIMGRDIAMGANHPIAWWHCSGKGRVLYSAMGHQAGAYAEPEYRAMLTNAVGWALNGSECGANPAQKAGVK</sequence>
<evidence type="ECO:0000259" key="1">
    <source>
        <dbReference type="Pfam" id="PF06283"/>
    </source>
</evidence>
<comment type="caution">
    <text evidence="2">The sequence shown here is derived from an EMBL/GenBank/DDBJ whole genome shotgun (WGS) entry which is preliminary data.</text>
</comment>
<dbReference type="EMBL" id="JBBHJZ010000002">
    <property type="protein sequence ID" value="MEJ5976902.1"/>
    <property type="molecule type" value="Genomic_DNA"/>
</dbReference>
<keyword evidence="3" id="KW-1185">Reference proteome</keyword>
<protein>
    <submittedName>
        <fullName evidence="2">ThuA domain-containing protein</fullName>
    </submittedName>
</protein>
<dbReference type="PANTHER" id="PTHR40469:SF2">
    <property type="entry name" value="GALACTOSE-BINDING DOMAIN-LIKE SUPERFAMILY PROTEIN"/>
    <property type="match status" value="1"/>
</dbReference>
<dbReference type="InterPro" id="IPR029062">
    <property type="entry name" value="Class_I_gatase-like"/>
</dbReference>
<dbReference type="SUPFAM" id="SSF52317">
    <property type="entry name" value="Class I glutamine amidotransferase-like"/>
    <property type="match status" value="1"/>
</dbReference>
<accession>A0ABU8RV59</accession>
<feature type="domain" description="ThuA-like" evidence="1">
    <location>
        <begin position="58"/>
        <end position="282"/>
    </location>
</feature>
<dbReference type="Proteomes" id="UP001361239">
    <property type="component" value="Unassembled WGS sequence"/>
</dbReference>
<dbReference type="Gene3D" id="3.40.50.880">
    <property type="match status" value="1"/>
</dbReference>
<dbReference type="Pfam" id="PF06283">
    <property type="entry name" value="ThuA"/>
    <property type="match status" value="1"/>
</dbReference>
<evidence type="ECO:0000313" key="2">
    <source>
        <dbReference type="EMBL" id="MEJ5976902.1"/>
    </source>
</evidence>
<gene>
    <name evidence="2" type="ORF">WG901_09675</name>
</gene>
<name>A0ABU8RV59_9SPHN</name>
<reference evidence="2 3" key="1">
    <citation type="submission" date="2024-03" db="EMBL/GenBank/DDBJ databases">
        <authorList>
            <person name="Jo J.-H."/>
        </authorList>
    </citation>
    <scope>NUCLEOTIDE SEQUENCE [LARGE SCALE GENOMIC DNA]</scope>
    <source>
        <strain evidence="2 3">PS1R-30</strain>
    </source>
</reference>
<proteinExistence type="predicted"/>
<dbReference type="InterPro" id="IPR029010">
    <property type="entry name" value="ThuA-like"/>
</dbReference>
<evidence type="ECO:0000313" key="3">
    <source>
        <dbReference type="Proteomes" id="UP001361239"/>
    </source>
</evidence>
<dbReference type="PANTHER" id="PTHR40469">
    <property type="entry name" value="SECRETED GLYCOSYL HYDROLASE"/>
    <property type="match status" value="1"/>
</dbReference>